<organism evidence="1 2">
    <name type="scientific">Saccharopolyspora griseoalba</name>
    <dbReference type="NCBI Taxonomy" id="1431848"/>
    <lineage>
        <taxon>Bacteria</taxon>
        <taxon>Bacillati</taxon>
        <taxon>Actinomycetota</taxon>
        <taxon>Actinomycetes</taxon>
        <taxon>Pseudonocardiales</taxon>
        <taxon>Pseudonocardiaceae</taxon>
        <taxon>Saccharopolyspora</taxon>
    </lineage>
</organism>
<dbReference type="SUPFAM" id="SSF54427">
    <property type="entry name" value="NTF2-like"/>
    <property type="match status" value="1"/>
</dbReference>
<evidence type="ECO:0000313" key="2">
    <source>
        <dbReference type="Proteomes" id="UP001596504"/>
    </source>
</evidence>
<sequence>MVVVRGVPDCGNAPRKVVLRDLVIGLAERDADAVVAPLADDVRWSLVGDVELVGADAVRVWGAGLPEADELTFEAVLTHGRMAAVDGSVIAADGAQEDFCHVLHFAGAAKTAEIVRVRSYRSTSR</sequence>
<dbReference type="InterPro" id="IPR032710">
    <property type="entry name" value="NTF2-like_dom_sf"/>
</dbReference>
<dbReference type="EMBL" id="JBHTCJ010000001">
    <property type="protein sequence ID" value="MFC7340018.1"/>
    <property type="molecule type" value="Genomic_DNA"/>
</dbReference>
<accession>A0ABW2LFC5</accession>
<reference evidence="2" key="1">
    <citation type="journal article" date="2019" name="Int. J. Syst. Evol. Microbiol.">
        <title>The Global Catalogue of Microorganisms (GCM) 10K type strain sequencing project: providing services to taxonomists for standard genome sequencing and annotation.</title>
        <authorList>
            <consortium name="The Broad Institute Genomics Platform"/>
            <consortium name="The Broad Institute Genome Sequencing Center for Infectious Disease"/>
            <person name="Wu L."/>
            <person name="Ma J."/>
        </authorList>
    </citation>
    <scope>NUCLEOTIDE SEQUENCE [LARGE SCALE GENOMIC DNA]</scope>
    <source>
        <strain evidence="2">WLHS5</strain>
    </source>
</reference>
<name>A0ABW2LFC5_9PSEU</name>
<gene>
    <name evidence="1" type="ORF">ACFQRI_01245</name>
</gene>
<comment type="caution">
    <text evidence="1">The sequence shown here is derived from an EMBL/GenBank/DDBJ whole genome shotgun (WGS) entry which is preliminary data.</text>
</comment>
<keyword evidence="2" id="KW-1185">Reference proteome</keyword>
<dbReference type="Proteomes" id="UP001596504">
    <property type="component" value="Unassembled WGS sequence"/>
</dbReference>
<proteinExistence type="predicted"/>
<protein>
    <recommendedName>
        <fullName evidence="3">SnoaL-like domain-containing protein</fullName>
    </recommendedName>
</protein>
<evidence type="ECO:0008006" key="3">
    <source>
        <dbReference type="Google" id="ProtNLM"/>
    </source>
</evidence>
<evidence type="ECO:0000313" key="1">
    <source>
        <dbReference type="EMBL" id="MFC7340018.1"/>
    </source>
</evidence>
<dbReference type="Gene3D" id="3.10.450.50">
    <property type="match status" value="1"/>
</dbReference>
<dbReference type="RefSeq" id="WP_380663168.1">
    <property type="nucleotide sequence ID" value="NZ_JBHTCJ010000001.1"/>
</dbReference>